<keyword evidence="3" id="KW-0539">Nucleus</keyword>
<dbReference type="InterPro" id="IPR036388">
    <property type="entry name" value="WH-like_DNA-bd_sf"/>
</dbReference>
<dbReference type="InterPro" id="IPR036390">
    <property type="entry name" value="WH_DNA-bd_sf"/>
</dbReference>
<dbReference type="GO" id="GO:0003700">
    <property type="term" value="F:DNA-binding transcription factor activity"/>
    <property type="evidence" value="ECO:0007669"/>
    <property type="project" value="InterPro"/>
</dbReference>
<comment type="subcellular location">
    <subcellularLocation>
        <location evidence="1">Nucleus</location>
    </subcellularLocation>
</comment>
<evidence type="ECO:0000256" key="3">
    <source>
        <dbReference type="ARBA" id="ARBA00023242"/>
    </source>
</evidence>
<feature type="domain" description="HSF-type DNA-binding" evidence="5">
    <location>
        <begin position="23"/>
        <end position="60"/>
    </location>
</feature>
<evidence type="ECO:0000256" key="1">
    <source>
        <dbReference type="ARBA" id="ARBA00004123"/>
    </source>
</evidence>
<keyword evidence="2" id="KW-0238">DNA-binding</keyword>
<dbReference type="AlphaFoldDB" id="A0A5K1JWN8"/>
<evidence type="ECO:0000256" key="4">
    <source>
        <dbReference type="SAM" id="MobiDB-lite"/>
    </source>
</evidence>
<protein>
    <submittedName>
        <fullName evidence="6">SKN7</fullName>
    </submittedName>
</protein>
<sequence>MARPSSSPRNPKPLSSQSSTPRPEQLAHHVLLSVYHQSRFASFSRQLNMYDFMRKVNLRNVDPAIDDPDASTLSHPIPSRHSPPEVVADFERCVPRASLTRAKIAPRSS</sequence>
<gene>
    <name evidence="6" type="primary">I3QHH8</name>
</gene>
<proteinExistence type="predicted"/>
<reference evidence="6" key="1">
    <citation type="submission" date="2019-10" db="EMBL/GenBank/DDBJ databases">
        <authorList>
            <person name="Nor Muhammad N."/>
        </authorList>
    </citation>
    <scope>NUCLEOTIDE SEQUENCE</scope>
</reference>
<dbReference type="InterPro" id="IPR000232">
    <property type="entry name" value="HSF_DNA-bd"/>
</dbReference>
<dbReference type="Gene3D" id="1.10.10.10">
    <property type="entry name" value="Winged helix-like DNA-binding domain superfamily/Winged helix DNA-binding domain"/>
    <property type="match status" value="1"/>
</dbReference>
<dbReference type="Pfam" id="PF00447">
    <property type="entry name" value="HSF_DNA-bind"/>
    <property type="match status" value="1"/>
</dbReference>
<dbReference type="EMBL" id="LR725642">
    <property type="protein sequence ID" value="VWO96442.1"/>
    <property type="molecule type" value="Genomic_DNA"/>
</dbReference>
<feature type="region of interest" description="Disordered" evidence="4">
    <location>
        <begin position="1"/>
        <end position="25"/>
    </location>
</feature>
<name>A0A5K1JWN8_9APHY</name>
<evidence type="ECO:0000313" key="6">
    <source>
        <dbReference type="EMBL" id="VWO96442.1"/>
    </source>
</evidence>
<dbReference type="GO" id="GO:0043565">
    <property type="term" value="F:sequence-specific DNA binding"/>
    <property type="evidence" value="ECO:0007669"/>
    <property type="project" value="InterPro"/>
</dbReference>
<accession>A0A5K1JWN8</accession>
<evidence type="ECO:0000259" key="5">
    <source>
        <dbReference type="Pfam" id="PF00447"/>
    </source>
</evidence>
<dbReference type="SUPFAM" id="SSF46785">
    <property type="entry name" value="Winged helix' DNA-binding domain"/>
    <property type="match status" value="1"/>
</dbReference>
<feature type="compositionally biased region" description="Polar residues" evidence="4">
    <location>
        <begin position="1"/>
        <end position="22"/>
    </location>
</feature>
<organism evidence="6">
    <name type="scientific">Ganoderma boninense</name>
    <dbReference type="NCBI Taxonomy" id="34458"/>
    <lineage>
        <taxon>Eukaryota</taxon>
        <taxon>Fungi</taxon>
        <taxon>Dikarya</taxon>
        <taxon>Basidiomycota</taxon>
        <taxon>Agaricomycotina</taxon>
        <taxon>Agaricomycetes</taxon>
        <taxon>Polyporales</taxon>
        <taxon>Polyporaceae</taxon>
        <taxon>Ganoderma</taxon>
    </lineage>
</organism>
<evidence type="ECO:0000256" key="2">
    <source>
        <dbReference type="ARBA" id="ARBA00023125"/>
    </source>
</evidence>
<dbReference type="GO" id="GO:0005634">
    <property type="term" value="C:nucleus"/>
    <property type="evidence" value="ECO:0007669"/>
    <property type="project" value="UniProtKB-SubCell"/>
</dbReference>